<dbReference type="InterPro" id="IPR055156">
    <property type="entry name" value="HutF-like_N"/>
</dbReference>
<evidence type="ECO:0000259" key="6">
    <source>
        <dbReference type="Pfam" id="PF22429"/>
    </source>
</evidence>
<dbReference type="InterPro" id="IPR011059">
    <property type="entry name" value="Metal-dep_hydrolase_composite"/>
</dbReference>
<keyword evidence="8" id="KW-1185">Reference proteome</keyword>
<dbReference type="EC" id="3.5.3.13" evidence="7"/>
<dbReference type="NCBIfam" id="TIGR02022">
    <property type="entry name" value="hutF"/>
    <property type="match status" value="1"/>
</dbReference>
<organism evidence="7 8">
    <name type="scientific">Pseudotabrizicola alkalilacus</name>
    <dbReference type="NCBI Taxonomy" id="2305252"/>
    <lineage>
        <taxon>Bacteria</taxon>
        <taxon>Pseudomonadati</taxon>
        <taxon>Pseudomonadota</taxon>
        <taxon>Alphaproteobacteria</taxon>
        <taxon>Rhodobacterales</taxon>
        <taxon>Paracoccaceae</taxon>
        <taxon>Pseudotabrizicola</taxon>
    </lineage>
</organism>
<name>A0A411YY54_9RHOB</name>
<evidence type="ECO:0000256" key="2">
    <source>
        <dbReference type="ARBA" id="ARBA00022723"/>
    </source>
</evidence>
<dbReference type="AlphaFoldDB" id="A0A411YY54"/>
<comment type="caution">
    <text evidence="7">The sequence shown here is derived from an EMBL/GenBank/DDBJ whole genome shotgun (WGS) entry which is preliminary data.</text>
</comment>
<protein>
    <submittedName>
        <fullName evidence="7">Formimidoylglutamate deiminase</fullName>
        <ecNumber evidence="7">3.5.3.13</ecNumber>
    </submittedName>
</protein>
<accession>A0A411YY54</accession>
<feature type="domain" description="Amidohydrolase-related" evidence="5">
    <location>
        <begin position="45"/>
        <end position="386"/>
    </location>
</feature>
<dbReference type="Gene3D" id="2.30.40.10">
    <property type="entry name" value="Urease, subunit C, domain 1"/>
    <property type="match status" value="1"/>
</dbReference>
<dbReference type="GO" id="GO:0005829">
    <property type="term" value="C:cytosol"/>
    <property type="evidence" value="ECO:0007669"/>
    <property type="project" value="TreeGrafter"/>
</dbReference>
<dbReference type="SUPFAM" id="SSF51556">
    <property type="entry name" value="Metallo-dependent hydrolases"/>
    <property type="match status" value="1"/>
</dbReference>
<dbReference type="NCBIfam" id="NF006684">
    <property type="entry name" value="PRK09229.1-5"/>
    <property type="match status" value="1"/>
</dbReference>
<dbReference type="EMBL" id="QWEY01000012">
    <property type="protein sequence ID" value="RGP35786.1"/>
    <property type="molecule type" value="Genomic_DNA"/>
</dbReference>
<evidence type="ECO:0000256" key="4">
    <source>
        <dbReference type="ARBA" id="ARBA00022833"/>
    </source>
</evidence>
<proteinExistence type="predicted"/>
<dbReference type="InterPro" id="IPR032466">
    <property type="entry name" value="Metal_Hydrolase"/>
</dbReference>
<evidence type="ECO:0000259" key="5">
    <source>
        <dbReference type="Pfam" id="PF01979"/>
    </source>
</evidence>
<evidence type="ECO:0000313" key="7">
    <source>
        <dbReference type="EMBL" id="RGP35786.1"/>
    </source>
</evidence>
<dbReference type="Pfam" id="PF22429">
    <property type="entry name" value="HutF_N"/>
    <property type="match status" value="1"/>
</dbReference>
<keyword evidence="4" id="KW-0862">Zinc</keyword>
<dbReference type="GO" id="GO:0046872">
    <property type="term" value="F:metal ion binding"/>
    <property type="evidence" value="ECO:0007669"/>
    <property type="project" value="UniProtKB-KW"/>
</dbReference>
<dbReference type="OrthoDB" id="9796020at2"/>
<dbReference type="Gene3D" id="3.20.20.140">
    <property type="entry name" value="Metal-dependent hydrolases"/>
    <property type="match status" value="1"/>
</dbReference>
<dbReference type="NCBIfam" id="NF006681">
    <property type="entry name" value="PRK09229.1-2"/>
    <property type="match status" value="1"/>
</dbReference>
<keyword evidence="2" id="KW-0479">Metal-binding</keyword>
<dbReference type="Proteomes" id="UP000284547">
    <property type="component" value="Unassembled WGS sequence"/>
</dbReference>
<dbReference type="InterPro" id="IPR051607">
    <property type="entry name" value="Metallo-dep_hydrolases"/>
</dbReference>
<dbReference type="InterPro" id="IPR010252">
    <property type="entry name" value="HutF"/>
</dbReference>
<dbReference type="GO" id="GO:0019239">
    <property type="term" value="F:deaminase activity"/>
    <property type="evidence" value="ECO:0007669"/>
    <property type="project" value="TreeGrafter"/>
</dbReference>
<dbReference type="RefSeq" id="WP_118155614.1">
    <property type="nucleotide sequence ID" value="NZ_QWEY01000012.1"/>
</dbReference>
<evidence type="ECO:0000256" key="1">
    <source>
        <dbReference type="ARBA" id="ARBA00001947"/>
    </source>
</evidence>
<dbReference type="Pfam" id="PF01979">
    <property type="entry name" value="Amidohydro_1"/>
    <property type="match status" value="1"/>
</dbReference>
<dbReference type="InterPro" id="IPR006680">
    <property type="entry name" value="Amidohydro-rel"/>
</dbReference>
<dbReference type="PANTHER" id="PTHR11271">
    <property type="entry name" value="GUANINE DEAMINASE"/>
    <property type="match status" value="1"/>
</dbReference>
<feature type="domain" description="Formimidoylglutamate deiminase N-terminal" evidence="6">
    <location>
        <begin position="3"/>
        <end position="42"/>
    </location>
</feature>
<reference evidence="7 8" key="1">
    <citation type="submission" date="2018-08" db="EMBL/GenBank/DDBJ databases">
        <title>Flavobacterium tibetense sp. nov., isolated from a wetland YonghuCo on Tibetan Plateau.</title>
        <authorList>
            <person name="Phurbu D."/>
            <person name="Lu H."/>
            <person name="Xing P."/>
        </authorList>
    </citation>
    <scope>NUCLEOTIDE SEQUENCE [LARGE SCALE GENOMIC DNA]</scope>
    <source>
        <strain evidence="7 8">DJC</strain>
    </source>
</reference>
<sequence length="443" mass="47726">MTLHAKTALLPDGWARDVRLVLRAGRIDSVATGTPPQPGDHRAGILIPGLPNLHSHAFQRGFSGLTEQRGPTCDSFWTWREMMYRFALSLTPEAMQAIAALAYAEMLEAGFTRVGEFHYLHHAPDGRAYDNPAEMSARIFAAAEDTGISLTHLPVFYAHGGFGPKPAGEGQRRFLHTPDRFADLVQACDAMARPQDRIGLAPHSLRAATMDQITALAQAFPNRPFHIHIAEQLQEVEDCVAFTGQRPVEYLLTHAPVSADWCLIHATHLTDAEVQGIAATQAVAGLCPITEANLGDGIFPAEPFLAAGGRFGLGTDSNVQITAAGEARMLEYSQRLHHRARNVCADTGSTGARLFHGAASGGAHALAAPAPQITPGAPADLVALHDLMALDMADDRLLDRWIFGTDLTVADVWAHGAHLVQGGRHIHRDRIRDLAAAACRALI</sequence>
<keyword evidence="3 7" id="KW-0378">Hydrolase</keyword>
<dbReference type="PANTHER" id="PTHR11271:SF48">
    <property type="entry name" value="AMIDOHYDROLASE-RELATED DOMAIN-CONTAINING PROTEIN"/>
    <property type="match status" value="1"/>
</dbReference>
<gene>
    <name evidence="7" type="ORF">D1012_18545</name>
</gene>
<comment type="cofactor">
    <cofactor evidence="1">
        <name>Zn(2+)</name>
        <dbReference type="ChEBI" id="CHEBI:29105"/>
    </cofactor>
</comment>
<evidence type="ECO:0000313" key="8">
    <source>
        <dbReference type="Proteomes" id="UP000284547"/>
    </source>
</evidence>
<evidence type="ECO:0000256" key="3">
    <source>
        <dbReference type="ARBA" id="ARBA00022801"/>
    </source>
</evidence>
<dbReference type="GO" id="GO:0050416">
    <property type="term" value="F:formimidoylglutamate deiminase activity"/>
    <property type="evidence" value="ECO:0007669"/>
    <property type="project" value="UniProtKB-EC"/>
</dbReference>